<keyword evidence="3" id="KW-1185">Reference proteome</keyword>
<feature type="compositionally biased region" description="Polar residues" evidence="1">
    <location>
        <begin position="1"/>
        <end position="23"/>
    </location>
</feature>
<evidence type="ECO:0000256" key="1">
    <source>
        <dbReference type="SAM" id="MobiDB-lite"/>
    </source>
</evidence>
<feature type="non-terminal residue" evidence="2">
    <location>
        <position position="1"/>
    </location>
</feature>
<gene>
    <name evidence="2" type="ORF">DERYTH_LOCUS19028</name>
</gene>
<dbReference type="OrthoDB" id="2446809at2759"/>
<sequence>NVAPTEHTTPHQQLQKPTNSASTPPMVKGKETAQPMGKYSPTPVLNDLIMRASKVMLQGQDTATPLSTHSATPSTDL</sequence>
<evidence type="ECO:0000313" key="3">
    <source>
        <dbReference type="Proteomes" id="UP000789405"/>
    </source>
</evidence>
<evidence type="ECO:0000313" key="2">
    <source>
        <dbReference type="EMBL" id="CAG8774630.1"/>
    </source>
</evidence>
<feature type="region of interest" description="Disordered" evidence="1">
    <location>
        <begin position="1"/>
        <end position="42"/>
    </location>
</feature>
<dbReference type="EMBL" id="CAJVPY010020197">
    <property type="protein sequence ID" value="CAG8774630.1"/>
    <property type="molecule type" value="Genomic_DNA"/>
</dbReference>
<name>A0A9N9NZK5_9GLOM</name>
<protein>
    <submittedName>
        <fullName evidence="2">12643_t:CDS:1</fullName>
    </submittedName>
</protein>
<dbReference type="AlphaFoldDB" id="A0A9N9NZK5"/>
<proteinExistence type="predicted"/>
<organism evidence="2 3">
    <name type="scientific">Dentiscutata erythropus</name>
    <dbReference type="NCBI Taxonomy" id="1348616"/>
    <lineage>
        <taxon>Eukaryota</taxon>
        <taxon>Fungi</taxon>
        <taxon>Fungi incertae sedis</taxon>
        <taxon>Mucoromycota</taxon>
        <taxon>Glomeromycotina</taxon>
        <taxon>Glomeromycetes</taxon>
        <taxon>Diversisporales</taxon>
        <taxon>Gigasporaceae</taxon>
        <taxon>Dentiscutata</taxon>
    </lineage>
</organism>
<dbReference type="Proteomes" id="UP000789405">
    <property type="component" value="Unassembled WGS sequence"/>
</dbReference>
<comment type="caution">
    <text evidence="2">The sequence shown here is derived from an EMBL/GenBank/DDBJ whole genome shotgun (WGS) entry which is preliminary data.</text>
</comment>
<accession>A0A9N9NZK5</accession>
<feature type="non-terminal residue" evidence="2">
    <location>
        <position position="77"/>
    </location>
</feature>
<reference evidence="2" key="1">
    <citation type="submission" date="2021-06" db="EMBL/GenBank/DDBJ databases">
        <authorList>
            <person name="Kallberg Y."/>
            <person name="Tangrot J."/>
            <person name="Rosling A."/>
        </authorList>
    </citation>
    <scope>NUCLEOTIDE SEQUENCE</scope>
    <source>
        <strain evidence="2">MA453B</strain>
    </source>
</reference>